<keyword evidence="2" id="KW-0808">Transferase</keyword>
<evidence type="ECO:0000256" key="2">
    <source>
        <dbReference type="ARBA" id="ARBA00022679"/>
    </source>
</evidence>
<name>A0A0K9F2I4_9BACI</name>
<evidence type="ECO:0000313" key="11">
    <source>
        <dbReference type="EMBL" id="KMY28422.1"/>
    </source>
</evidence>
<evidence type="ECO:0000256" key="3">
    <source>
        <dbReference type="ARBA" id="ARBA00022695"/>
    </source>
</evidence>
<protein>
    <recommendedName>
        <fullName evidence="1">RNA-directed DNA polymerase</fullName>
        <ecNumber evidence="1">2.7.7.49</ecNumber>
    </recommendedName>
</protein>
<proteinExistence type="inferred from homology"/>
<comment type="similarity">
    <text evidence="8">Belongs to the bacterial reverse transcriptase family.</text>
</comment>
<keyword evidence="7" id="KW-0051">Antiviral defense</keyword>
<dbReference type="Pfam" id="PF00078">
    <property type="entry name" value="RVT_1"/>
    <property type="match status" value="1"/>
</dbReference>
<dbReference type="PANTHER" id="PTHR34047">
    <property type="entry name" value="NUCLEAR INTRON MATURASE 1, MITOCHONDRIAL-RELATED"/>
    <property type="match status" value="1"/>
</dbReference>
<dbReference type="PRINTS" id="PR00866">
    <property type="entry name" value="RNADNAPOLMS"/>
</dbReference>
<evidence type="ECO:0000256" key="1">
    <source>
        <dbReference type="ARBA" id="ARBA00012493"/>
    </source>
</evidence>
<evidence type="ECO:0000256" key="8">
    <source>
        <dbReference type="ARBA" id="ARBA00034120"/>
    </source>
</evidence>
<feature type="domain" description="Reverse transcriptase" evidence="10">
    <location>
        <begin position="57"/>
        <end position="267"/>
    </location>
</feature>
<sequence>MKWEEYKKKFYHYATYNQKSEEYISSCLDYAERLFMKDLPVIYDQKHLSQLVGYREEYLFKVANASELFYRNFKVLKKNKKDYREISEPLPNLKDIQRWILDQILYKLEPSEYSKAFRKGVSIKDNAKFHRKQKKVLTIDIENYFGTIKFKAVFKFFKSLGYTKQVSMMLAKLCVIDDELPQGAPTSPMLATLITKNIDKRLSAFANKEKIRYTRYADDLTFSGDFNEGYVIKFAEKVINSEGFKVNPFKTRVRLQHQRQEVTGIVVNEKLQASRQYRRKFRQNMFFIRKFGLESHIININVSDPKSYVYQLIGTANFIRNINPKDIDVQVDYEYLKELLQTYK</sequence>
<comment type="catalytic activity">
    <reaction evidence="9">
        <text>DNA(n) + a 2'-deoxyribonucleoside 5'-triphosphate = DNA(n+1) + diphosphate</text>
        <dbReference type="Rhea" id="RHEA:22508"/>
        <dbReference type="Rhea" id="RHEA-COMP:17339"/>
        <dbReference type="Rhea" id="RHEA-COMP:17340"/>
        <dbReference type="ChEBI" id="CHEBI:33019"/>
        <dbReference type="ChEBI" id="CHEBI:61560"/>
        <dbReference type="ChEBI" id="CHEBI:173112"/>
        <dbReference type="EC" id="2.7.7.49"/>
    </reaction>
</comment>
<keyword evidence="6" id="KW-0695">RNA-directed DNA polymerase</keyword>
<evidence type="ECO:0000256" key="9">
    <source>
        <dbReference type="ARBA" id="ARBA00048173"/>
    </source>
</evidence>
<accession>A0A0K9F2I4</accession>
<keyword evidence="5" id="KW-0460">Magnesium</keyword>
<keyword evidence="4" id="KW-0479">Metal-binding</keyword>
<dbReference type="AlphaFoldDB" id="A0A0K9F2I4"/>
<dbReference type="InterPro" id="IPR043502">
    <property type="entry name" value="DNA/RNA_pol_sf"/>
</dbReference>
<evidence type="ECO:0000313" key="12">
    <source>
        <dbReference type="Proteomes" id="UP000037326"/>
    </source>
</evidence>
<keyword evidence="3" id="KW-0548">Nucleotidyltransferase</keyword>
<dbReference type="GO" id="GO:0046872">
    <property type="term" value="F:metal ion binding"/>
    <property type="evidence" value="ECO:0007669"/>
    <property type="project" value="UniProtKB-KW"/>
</dbReference>
<dbReference type="Proteomes" id="UP000037326">
    <property type="component" value="Unassembled WGS sequence"/>
</dbReference>
<organism evidence="11 12">
    <name type="scientific">Lysinibacillus xylanilyticus</name>
    <dbReference type="NCBI Taxonomy" id="582475"/>
    <lineage>
        <taxon>Bacteria</taxon>
        <taxon>Bacillati</taxon>
        <taxon>Bacillota</taxon>
        <taxon>Bacilli</taxon>
        <taxon>Bacillales</taxon>
        <taxon>Bacillaceae</taxon>
        <taxon>Lysinibacillus</taxon>
    </lineage>
</organism>
<evidence type="ECO:0000259" key="10">
    <source>
        <dbReference type="PROSITE" id="PS50878"/>
    </source>
</evidence>
<dbReference type="CDD" id="cd03487">
    <property type="entry name" value="RT_Bac_retron_II"/>
    <property type="match status" value="1"/>
</dbReference>
<dbReference type="InterPro" id="IPR000123">
    <property type="entry name" value="Reverse_transcriptase_msDNA"/>
</dbReference>
<dbReference type="PROSITE" id="PS50878">
    <property type="entry name" value="RT_POL"/>
    <property type="match status" value="1"/>
</dbReference>
<dbReference type="SUPFAM" id="SSF56672">
    <property type="entry name" value="DNA/RNA polymerases"/>
    <property type="match status" value="1"/>
</dbReference>
<dbReference type="GO" id="GO:0003723">
    <property type="term" value="F:RNA binding"/>
    <property type="evidence" value="ECO:0007669"/>
    <property type="project" value="InterPro"/>
</dbReference>
<evidence type="ECO:0000256" key="4">
    <source>
        <dbReference type="ARBA" id="ARBA00022723"/>
    </source>
</evidence>
<dbReference type="GO" id="GO:0051607">
    <property type="term" value="P:defense response to virus"/>
    <property type="evidence" value="ECO:0007669"/>
    <property type="project" value="UniProtKB-KW"/>
</dbReference>
<dbReference type="PANTHER" id="PTHR34047:SF7">
    <property type="entry name" value="RNA-DIRECTED DNA POLYMERASE"/>
    <property type="match status" value="1"/>
</dbReference>
<evidence type="ECO:0000256" key="5">
    <source>
        <dbReference type="ARBA" id="ARBA00022842"/>
    </source>
</evidence>
<comment type="caution">
    <text evidence="11">The sequence shown here is derived from an EMBL/GenBank/DDBJ whole genome shotgun (WGS) entry which is preliminary data.</text>
</comment>
<evidence type="ECO:0000256" key="7">
    <source>
        <dbReference type="ARBA" id="ARBA00023118"/>
    </source>
</evidence>
<dbReference type="EC" id="2.7.7.49" evidence="1"/>
<dbReference type="PATRIC" id="fig|582475.4.peg.4724"/>
<dbReference type="InterPro" id="IPR000477">
    <property type="entry name" value="RT_dom"/>
</dbReference>
<evidence type="ECO:0000256" key="6">
    <source>
        <dbReference type="ARBA" id="ARBA00022918"/>
    </source>
</evidence>
<gene>
    <name evidence="11" type="ORF">ACZ11_23820</name>
</gene>
<dbReference type="InterPro" id="IPR051083">
    <property type="entry name" value="GrpII_Intron_Splice-Mob/Def"/>
</dbReference>
<dbReference type="EMBL" id="LFXJ01000013">
    <property type="protein sequence ID" value="KMY28422.1"/>
    <property type="molecule type" value="Genomic_DNA"/>
</dbReference>
<reference evidence="12" key="1">
    <citation type="submission" date="2015-07" db="EMBL/GenBank/DDBJ databases">
        <authorList>
            <consortium name="Consortium for Microbial Forensics and Genomics (microFORGE)"/>
            <person name="Knight B.M."/>
            <person name="Roberts D.P."/>
            <person name="Lin D."/>
            <person name="Hari K."/>
            <person name="Fletcher J."/>
            <person name="Melcher U."/>
            <person name="Blagden T."/>
            <person name="Winegar R.A."/>
        </authorList>
    </citation>
    <scope>NUCLEOTIDE SEQUENCE [LARGE SCALE GENOMIC DNA]</scope>
    <source>
        <strain evidence="12">DSM 23493</strain>
    </source>
</reference>
<dbReference type="GO" id="GO:0003964">
    <property type="term" value="F:RNA-directed DNA polymerase activity"/>
    <property type="evidence" value="ECO:0007669"/>
    <property type="project" value="UniProtKB-KW"/>
</dbReference>